<proteinExistence type="inferred from homology"/>
<organism evidence="5">
    <name type="scientific">Helicotheca tamesis</name>
    <dbReference type="NCBI Taxonomy" id="374047"/>
    <lineage>
        <taxon>Eukaryota</taxon>
        <taxon>Sar</taxon>
        <taxon>Stramenopiles</taxon>
        <taxon>Ochrophyta</taxon>
        <taxon>Bacillariophyta</taxon>
        <taxon>Mediophyceae</taxon>
        <taxon>Lithodesmiophycidae</taxon>
        <taxon>Lithodesmiales</taxon>
        <taxon>Lithodesmiaceae</taxon>
        <taxon>Helicotheca</taxon>
    </lineage>
</organism>
<dbReference type="EMBL" id="HBGV01009560">
    <property type="protein sequence ID" value="CAD9492410.1"/>
    <property type="molecule type" value="Transcribed_RNA"/>
</dbReference>
<feature type="signal peptide" evidence="3">
    <location>
        <begin position="1"/>
        <end position="28"/>
    </location>
</feature>
<evidence type="ECO:0000256" key="3">
    <source>
        <dbReference type="SAM" id="SignalP"/>
    </source>
</evidence>
<dbReference type="SUPFAM" id="SSF52833">
    <property type="entry name" value="Thioredoxin-like"/>
    <property type="match status" value="1"/>
</dbReference>
<feature type="chain" id="PRO_5030925840" description="Thioredoxin domain-containing protein" evidence="3">
    <location>
        <begin position="29"/>
        <end position="242"/>
    </location>
</feature>
<dbReference type="Pfam" id="PF00085">
    <property type="entry name" value="Thioredoxin"/>
    <property type="match status" value="1"/>
</dbReference>
<evidence type="ECO:0000256" key="2">
    <source>
        <dbReference type="SAM" id="MobiDB-lite"/>
    </source>
</evidence>
<dbReference type="AlphaFoldDB" id="A0A7S2HJ46"/>
<evidence type="ECO:0000313" key="5">
    <source>
        <dbReference type="EMBL" id="CAD9492410.1"/>
    </source>
</evidence>
<dbReference type="PROSITE" id="PS51352">
    <property type="entry name" value="THIOREDOXIN_2"/>
    <property type="match status" value="1"/>
</dbReference>
<comment type="similarity">
    <text evidence="1">Belongs to the thioredoxin family.</text>
</comment>
<dbReference type="InterPro" id="IPR036249">
    <property type="entry name" value="Thioredoxin-like_sf"/>
</dbReference>
<dbReference type="InterPro" id="IPR013766">
    <property type="entry name" value="Thioredoxin_domain"/>
</dbReference>
<feature type="compositionally biased region" description="Basic and acidic residues" evidence="2">
    <location>
        <begin position="77"/>
        <end position="87"/>
    </location>
</feature>
<dbReference type="PANTHER" id="PTHR43601">
    <property type="entry name" value="THIOREDOXIN, MITOCHONDRIAL"/>
    <property type="match status" value="1"/>
</dbReference>
<protein>
    <recommendedName>
        <fullName evidence="4">Thioredoxin domain-containing protein</fullName>
    </recommendedName>
</protein>
<feature type="region of interest" description="Disordered" evidence="2">
    <location>
        <begin position="64"/>
        <end position="87"/>
    </location>
</feature>
<evidence type="ECO:0000256" key="1">
    <source>
        <dbReference type="ARBA" id="ARBA00008987"/>
    </source>
</evidence>
<dbReference type="GO" id="GO:0045454">
    <property type="term" value="P:cell redox homeostasis"/>
    <property type="evidence" value="ECO:0007669"/>
    <property type="project" value="TreeGrafter"/>
</dbReference>
<name>A0A7S2HJ46_9STRA</name>
<feature type="domain" description="Thioredoxin" evidence="4">
    <location>
        <begin position="89"/>
        <end position="241"/>
    </location>
</feature>
<sequence>MPLRLNRPVASVVVLLSLCVSNCPLVDSFTPQPVSSIFSQRCDQSSHHQLRTPTTRLNVIAKPPSRPAEFQEEEEMEKSKKNQDKEWTKTKGGYIPNILRKEKTEKKKQHNVEEIVTLHDYKDYVVDEPDRLVVVRFYATWCRSCKMTAPAFYQLAKKLGSEVKFAQVPLTRETAHIHEGLGVKSTPFAHIYHPAVGLVEELKMGRKTFADFKKTLMTYVEGSCEVSWDDIEEELVEEDAFQ</sequence>
<dbReference type="CDD" id="cd02961">
    <property type="entry name" value="PDI_a_family"/>
    <property type="match status" value="1"/>
</dbReference>
<dbReference type="Gene3D" id="3.40.30.10">
    <property type="entry name" value="Glutaredoxin"/>
    <property type="match status" value="1"/>
</dbReference>
<reference evidence="5" key="1">
    <citation type="submission" date="2021-01" db="EMBL/GenBank/DDBJ databases">
        <authorList>
            <person name="Corre E."/>
            <person name="Pelletier E."/>
            <person name="Niang G."/>
            <person name="Scheremetjew M."/>
            <person name="Finn R."/>
            <person name="Kale V."/>
            <person name="Holt S."/>
            <person name="Cochrane G."/>
            <person name="Meng A."/>
            <person name="Brown T."/>
            <person name="Cohen L."/>
        </authorList>
    </citation>
    <scope>NUCLEOTIDE SEQUENCE</scope>
    <source>
        <strain evidence="5">CCMP826</strain>
    </source>
</reference>
<dbReference type="PANTHER" id="PTHR43601:SF32">
    <property type="entry name" value="THIOREDOXIN-LIKE 2-2, CHLOROPLASTIC"/>
    <property type="match status" value="1"/>
</dbReference>
<keyword evidence="3" id="KW-0732">Signal</keyword>
<evidence type="ECO:0000259" key="4">
    <source>
        <dbReference type="PROSITE" id="PS51352"/>
    </source>
</evidence>
<gene>
    <name evidence="5" type="ORF">HTAM1171_LOCUS5924</name>
</gene>
<accession>A0A7S2HJ46</accession>